<keyword evidence="5" id="KW-0732">Signal</keyword>
<protein>
    <submittedName>
        <fullName evidence="8">Aromatic hydrocarbon degradation protein</fullName>
    </submittedName>
</protein>
<evidence type="ECO:0000256" key="3">
    <source>
        <dbReference type="ARBA" id="ARBA00022452"/>
    </source>
</evidence>
<evidence type="ECO:0000256" key="1">
    <source>
        <dbReference type="ARBA" id="ARBA00004571"/>
    </source>
</evidence>
<keyword evidence="3" id="KW-1134">Transmembrane beta strand</keyword>
<keyword evidence="6" id="KW-0472">Membrane</keyword>
<evidence type="ECO:0000256" key="6">
    <source>
        <dbReference type="ARBA" id="ARBA00023136"/>
    </source>
</evidence>
<sequence length="397" mass="42081">MQQFAHPTRRRAQRQGAPRWTTLLWTVAAVSGGAAANNGVALPGYGAQTQGLAGTSIALPLDAAASANNPAGMGAVGDRVDADLTLISAPVRSQVGTARYKDDALIPVPTAGYNRQLNDDLSLGVSVFGHGVALDYGAPVYGSHDTLSKLQQVVLAPTLAWRVGEQQYLGVSPRLAYQRLHIAGLEGIGFQSAGADAAYGYGVALGWYGQLAPGLNAGITWSSRIRFGRLQRYRGLLPEGRLDLPQQAGAGLAWQPKAGLTLAADWLWIDWSGERAYGNRIDQGGALGDADGPGFGWHSQRVFRFGADYRLNDAWSLRLGYSRASQLIPDSQAQLAVLAPLAQYRHYALGATWRLSPQLSLTGSVTHAPGGSVASGGVQAGTRDLTYLTFGLGWTFR</sequence>
<keyword evidence="4" id="KW-0812">Transmembrane</keyword>
<dbReference type="InterPro" id="IPR005017">
    <property type="entry name" value="OMPP1/FadL/TodX"/>
</dbReference>
<dbReference type="Proteomes" id="UP000247346">
    <property type="component" value="Unassembled WGS sequence"/>
</dbReference>
<reference evidence="8 9" key="1">
    <citation type="submission" date="2016-08" db="EMBL/GenBank/DDBJ databases">
        <authorList>
            <person name="Seilhamer J.J."/>
        </authorList>
    </citation>
    <scope>NUCLEOTIDE SEQUENCE [LARGE SCALE GENOMIC DNA]</scope>
    <source>
        <strain evidence="8 9">CFBP4641</strain>
    </source>
</reference>
<dbReference type="GO" id="GO:0009279">
    <property type="term" value="C:cell outer membrane"/>
    <property type="evidence" value="ECO:0007669"/>
    <property type="project" value="UniProtKB-SubCell"/>
</dbReference>
<accession>A0A2P5YYV6</accession>
<evidence type="ECO:0000256" key="7">
    <source>
        <dbReference type="ARBA" id="ARBA00023237"/>
    </source>
</evidence>
<evidence type="ECO:0000313" key="8">
    <source>
        <dbReference type="EMBL" id="PPU79894.1"/>
    </source>
</evidence>
<evidence type="ECO:0000256" key="2">
    <source>
        <dbReference type="ARBA" id="ARBA00008163"/>
    </source>
</evidence>
<dbReference type="AlphaFoldDB" id="A0A2P5YYV6"/>
<comment type="similarity">
    <text evidence="2">Belongs to the OmpP1/FadL family.</text>
</comment>
<dbReference type="GeneID" id="93877565"/>
<evidence type="ECO:0000256" key="5">
    <source>
        <dbReference type="ARBA" id="ARBA00022729"/>
    </source>
</evidence>
<dbReference type="SUPFAM" id="SSF56935">
    <property type="entry name" value="Porins"/>
    <property type="match status" value="1"/>
</dbReference>
<dbReference type="GO" id="GO:0015483">
    <property type="term" value="F:long-chain fatty acid transporting porin activity"/>
    <property type="evidence" value="ECO:0007669"/>
    <property type="project" value="TreeGrafter"/>
</dbReference>
<dbReference type="OrthoDB" id="19849at2"/>
<evidence type="ECO:0000256" key="4">
    <source>
        <dbReference type="ARBA" id="ARBA00022692"/>
    </source>
</evidence>
<dbReference type="STRING" id="56458.SB85_10120"/>
<dbReference type="PANTHER" id="PTHR35093:SF8">
    <property type="entry name" value="OUTER MEMBRANE PROTEIN NMB0088-RELATED"/>
    <property type="match status" value="1"/>
</dbReference>
<keyword evidence="7" id="KW-0998">Cell outer membrane</keyword>
<evidence type="ECO:0000313" key="9">
    <source>
        <dbReference type="Proteomes" id="UP000247346"/>
    </source>
</evidence>
<comment type="subcellular location">
    <subcellularLocation>
        <location evidence="1">Cell outer membrane</location>
        <topology evidence="1">Multi-pass membrane protein</topology>
    </subcellularLocation>
</comment>
<dbReference type="EMBL" id="MDEK01000025">
    <property type="protein sequence ID" value="PPU79894.1"/>
    <property type="molecule type" value="Genomic_DNA"/>
</dbReference>
<dbReference type="Gene3D" id="2.40.160.60">
    <property type="entry name" value="Outer membrane protein transport protein (OMPP1/FadL/TodX)"/>
    <property type="match status" value="1"/>
</dbReference>
<organism evidence="8 9">
    <name type="scientific">Xanthomonas sacchari</name>
    <dbReference type="NCBI Taxonomy" id="56458"/>
    <lineage>
        <taxon>Bacteria</taxon>
        <taxon>Pseudomonadati</taxon>
        <taxon>Pseudomonadota</taxon>
        <taxon>Gammaproteobacteria</taxon>
        <taxon>Lysobacterales</taxon>
        <taxon>Lysobacteraceae</taxon>
        <taxon>Xanthomonas</taxon>
    </lineage>
</organism>
<dbReference type="PANTHER" id="PTHR35093">
    <property type="entry name" value="OUTER MEMBRANE PROTEIN NMB0088-RELATED"/>
    <property type="match status" value="1"/>
</dbReference>
<name>A0A2P5YYV6_9XANT</name>
<gene>
    <name evidence="8" type="ORF">XsacCFBP4641_19950</name>
</gene>
<proteinExistence type="inferred from homology"/>
<dbReference type="Pfam" id="PF03349">
    <property type="entry name" value="Toluene_X"/>
    <property type="match status" value="2"/>
</dbReference>
<comment type="caution">
    <text evidence="8">The sequence shown here is derived from an EMBL/GenBank/DDBJ whole genome shotgun (WGS) entry which is preliminary data.</text>
</comment>
<dbReference type="RefSeq" id="WP_010343273.1">
    <property type="nucleotide sequence ID" value="NZ_CP132343.1"/>
</dbReference>